<evidence type="ECO:0000313" key="1">
    <source>
        <dbReference type="EMBL" id="KAF0292435.1"/>
    </source>
</evidence>
<dbReference type="AlphaFoldDB" id="A0A6A4VEV2"/>
<accession>A0A6A4VEV2</accession>
<reference evidence="1 2" key="1">
    <citation type="submission" date="2019-07" db="EMBL/GenBank/DDBJ databases">
        <title>Draft genome assembly of a fouling barnacle, Amphibalanus amphitrite (Darwin, 1854): The first reference genome for Thecostraca.</title>
        <authorList>
            <person name="Kim W."/>
        </authorList>
    </citation>
    <scope>NUCLEOTIDE SEQUENCE [LARGE SCALE GENOMIC DNA]</scope>
    <source>
        <strain evidence="1">SNU_AA5</strain>
        <tissue evidence="1">Soma without cirri and trophi</tissue>
    </source>
</reference>
<organism evidence="1 2">
    <name type="scientific">Amphibalanus amphitrite</name>
    <name type="common">Striped barnacle</name>
    <name type="synonym">Balanus amphitrite</name>
    <dbReference type="NCBI Taxonomy" id="1232801"/>
    <lineage>
        <taxon>Eukaryota</taxon>
        <taxon>Metazoa</taxon>
        <taxon>Ecdysozoa</taxon>
        <taxon>Arthropoda</taxon>
        <taxon>Crustacea</taxon>
        <taxon>Multicrustacea</taxon>
        <taxon>Cirripedia</taxon>
        <taxon>Thoracica</taxon>
        <taxon>Thoracicalcarea</taxon>
        <taxon>Balanomorpha</taxon>
        <taxon>Balanoidea</taxon>
        <taxon>Balanidae</taxon>
        <taxon>Amphibalaninae</taxon>
        <taxon>Amphibalanus</taxon>
    </lineage>
</organism>
<name>A0A6A4VEV2_AMPAM</name>
<dbReference type="Proteomes" id="UP000440578">
    <property type="component" value="Unassembled WGS sequence"/>
</dbReference>
<proteinExistence type="predicted"/>
<protein>
    <submittedName>
        <fullName evidence="1">Uncharacterized protein</fullName>
    </submittedName>
</protein>
<dbReference type="EMBL" id="VIIS01001812">
    <property type="protein sequence ID" value="KAF0292435.1"/>
    <property type="molecule type" value="Genomic_DNA"/>
</dbReference>
<sequence length="178" mass="20845">MENITLFSMENITLNFLLKGHTYLPCDSMHAAVEARIRHHLVYPPSEWRTVIRTARHDPSPYDVKEHQITYRKDWQSIQRRCLTESGPWKNMSKVTITRGEPEVNVEIDYNNQEKSIWIQAGRGRGRHPGDTSPAIESKQLYSKRLPISAEKYRDLIKLCDDRNIPEPFQAEYRSLPP</sequence>
<gene>
    <name evidence="1" type="ORF">FJT64_009555</name>
</gene>
<keyword evidence="2" id="KW-1185">Reference proteome</keyword>
<evidence type="ECO:0000313" key="2">
    <source>
        <dbReference type="Proteomes" id="UP000440578"/>
    </source>
</evidence>
<comment type="caution">
    <text evidence="1">The sequence shown here is derived from an EMBL/GenBank/DDBJ whole genome shotgun (WGS) entry which is preliminary data.</text>
</comment>